<accession>A0A143BMK4</accession>
<dbReference type="EMBL" id="CP011454">
    <property type="protein sequence ID" value="AMW05691.1"/>
    <property type="molecule type" value="Genomic_DNA"/>
</dbReference>
<reference evidence="1 2" key="2">
    <citation type="journal article" date="2016" name="Environ. Microbiol. Rep.">
        <title>Metagenomic evidence for the presence of phototrophic Gemmatimonadetes bacteria in diverse environments.</title>
        <authorList>
            <person name="Zeng Y."/>
            <person name="Baumbach J."/>
            <person name="Barbosa E.G."/>
            <person name="Azevedo V."/>
            <person name="Zhang C."/>
            <person name="Koblizek M."/>
        </authorList>
    </citation>
    <scope>NUCLEOTIDE SEQUENCE [LARGE SCALE GENOMIC DNA]</scope>
    <source>
        <strain evidence="1 2">AP64</strain>
    </source>
</reference>
<dbReference type="KEGG" id="gph:GEMMAAP_14535"/>
<dbReference type="eggNOG" id="ENOG5033PH0">
    <property type="taxonomic scope" value="Bacteria"/>
</dbReference>
<gene>
    <name evidence="1" type="ORF">GEMMAAP_14535</name>
</gene>
<proteinExistence type="predicted"/>
<organism evidence="1 2">
    <name type="scientific">Gemmatimonas phototrophica</name>
    <dbReference type="NCBI Taxonomy" id="1379270"/>
    <lineage>
        <taxon>Bacteria</taxon>
        <taxon>Pseudomonadati</taxon>
        <taxon>Gemmatimonadota</taxon>
        <taxon>Gemmatimonadia</taxon>
        <taxon>Gemmatimonadales</taxon>
        <taxon>Gemmatimonadaceae</taxon>
        <taxon>Gemmatimonas</taxon>
    </lineage>
</organism>
<evidence type="ECO:0000313" key="2">
    <source>
        <dbReference type="Proteomes" id="UP000076404"/>
    </source>
</evidence>
<dbReference type="AlphaFoldDB" id="A0A143BMK4"/>
<dbReference type="STRING" id="1379270.GEMMAAP_14535"/>
<name>A0A143BMK4_9BACT</name>
<protein>
    <submittedName>
        <fullName evidence="1">Uncharacterized protein</fullName>
    </submittedName>
</protein>
<evidence type="ECO:0000313" key="1">
    <source>
        <dbReference type="EMBL" id="AMW05691.1"/>
    </source>
</evidence>
<keyword evidence="2" id="KW-1185">Reference proteome</keyword>
<dbReference type="Proteomes" id="UP000076404">
    <property type="component" value="Chromosome"/>
</dbReference>
<reference evidence="1 2" key="1">
    <citation type="journal article" date="2014" name="Proc. Natl. Acad. Sci. U.S.A.">
        <title>Functional type 2 photosynthetic reaction centers found in the rare bacterial phylum Gemmatimonadetes.</title>
        <authorList>
            <person name="Zeng Y."/>
            <person name="Feng F."/>
            <person name="Medova H."/>
            <person name="Dean J."/>
            <person name="Koblizek M."/>
        </authorList>
    </citation>
    <scope>NUCLEOTIDE SEQUENCE [LARGE SCALE GENOMIC DNA]</scope>
    <source>
        <strain evidence="1 2">AP64</strain>
    </source>
</reference>
<sequence>MVPVPVTWLLGHGSPAVQYRVMRDVVGSPPNHPGWSRVPLGSRAGWHLLGMQDHDGTWPGGMLSVPQGLGLEGVGTIPAYRRMVELGWDTETPGMTVTKRLLFRLLAEDTDPTYLAELRPADDEEDLVLRGRLQLREAAAAALAQAGFEDDPRLRGAARRLIDRVHTFFKSPLAQKPWIRVGNQHVLPPEVAPPSFHLLVMLSYMPQFRSEHYQFMDQLYAWLTQPWPRQVPMQQMGERLIEQPHYVLGDFLTTRSALDSDMPSALAWLETMARMGFLMRHDGWVKLLDRTLDDRSRKAVWTPPRSVVMPPQVPAWAWPVLPLGDSTGGGELDAVLSADVTFRLGLIAKLAGRTLELL</sequence>